<evidence type="ECO:0000256" key="5">
    <source>
        <dbReference type="ARBA" id="ARBA00023002"/>
    </source>
</evidence>
<keyword evidence="4" id="KW-0732">Signal</keyword>
<proteinExistence type="predicted"/>
<sequence>MQVDPTTPGTTRKSHRLTRLMLGMAGAFGCLTSYAFLNQTTGPQGGDGSNPHPVHLRLPKAQPLSAVAQLGKALFFDPMLSGSGRQSCASCHSPAYSYNPPNALAVQPGGVDLRKVGYRPPPSLAYLYRQRPFSIGPDTSGDDVAPNLNALAASARSDSRATKQADATPATPAMVPQGGLFWDGRADSLQRQAYLPLLNPVEMANLNMDRVAAKLQHSRYRRAFTQLFGQGIANDPRQLIDEAMFAIGRFETEDPSFHPFTSKYDAWLQGRARLTPAEMRGLRLFDDPAKGNCAACHLSQPTRDGLPPLFTDTQYEALGVPRNTALAVNRDPHFHDLGICGPFRKDLAAQTQYCGMFLTPTLRNVDRRGVFFHNGVYHSLVQVLDFYNLRSVAPGKIYPRDAHGQPQLYDDLPAAYQANVDTADAPFNRHEGDPAPLTAQDIRDVIAFLHTLDDGDAAQAHGAPDR</sequence>
<evidence type="ECO:0000256" key="1">
    <source>
        <dbReference type="ARBA" id="ARBA00004196"/>
    </source>
</evidence>
<dbReference type="RefSeq" id="WP_404615038.1">
    <property type="nucleotide sequence ID" value="NZ_JADIKK010000008.1"/>
</dbReference>
<evidence type="ECO:0000313" key="11">
    <source>
        <dbReference type="Proteomes" id="UP001620339"/>
    </source>
</evidence>
<evidence type="ECO:0000256" key="2">
    <source>
        <dbReference type="ARBA" id="ARBA00022617"/>
    </source>
</evidence>
<feature type="transmembrane region" description="Helical" evidence="8">
    <location>
        <begin position="20"/>
        <end position="37"/>
    </location>
</feature>
<keyword evidence="8" id="KW-1133">Transmembrane helix</keyword>
<comment type="caution">
    <text evidence="10">The sequence shown here is derived from an EMBL/GenBank/DDBJ whole genome shotgun (WGS) entry which is preliminary data.</text>
</comment>
<dbReference type="GO" id="GO:0004601">
    <property type="term" value="F:peroxidase activity"/>
    <property type="evidence" value="ECO:0007669"/>
    <property type="project" value="UniProtKB-KW"/>
</dbReference>
<reference evidence="10 11" key="1">
    <citation type="submission" date="2020-10" db="EMBL/GenBank/DDBJ databases">
        <title>Phylogeny of dyella-like bacteria.</title>
        <authorList>
            <person name="Fu J."/>
        </authorList>
    </citation>
    <scope>NUCLEOTIDE SEQUENCE [LARGE SCALE GENOMIC DNA]</scope>
    <source>
        <strain evidence="10 11">KACC 19113</strain>
    </source>
</reference>
<gene>
    <name evidence="10" type="ORF">ISP25_14955</name>
</gene>
<keyword evidence="10" id="KW-0575">Peroxidase</keyword>
<dbReference type="PANTHER" id="PTHR30600:SF10">
    <property type="entry name" value="BLL6722 PROTEIN"/>
    <property type="match status" value="1"/>
</dbReference>
<dbReference type="PANTHER" id="PTHR30600">
    <property type="entry name" value="CYTOCHROME C PEROXIDASE-RELATED"/>
    <property type="match status" value="1"/>
</dbReference>
<evidence type="ECO:0000256" key="6">
    <source>
        <dbReference type="ARBA" id="ARBA00023004"/>
    </source>
</evidence>
<dbReference type="Gene3D" id="1.10.760.10">
    <property type="entry name" value="Cytochrome c-like domain"/>
    <property type="match status" value="2"/>
</dbReference>
<dbReference type="EMBL" id="JADIKK010000008">
    <property type="protein sequence ID" value="MFK2878373.1"/>
    <property type="molecule type" value="Genomic_DNA"/>
</dbReference>
<evidence type="ECO:0000256" key="3">
    <source>
        <dbReference type="ARBA" id="ARBA00022723"/>
    </source>
</evidence>
<feature type="domain" description="Cytochrome c" evidence="9">
    <location>
        <begin position="66"/>
        <end position="202"/>
    </location>
</feature>
<evidence type="ECO:0000256" key="8">
    <source>
        <dbReference type="SAM" id="Phobius"/>
    </source>
</evidence>
<dbReference type="Proteomes" id="UP001620339">
    <property type="component" value="Unassembled WGS sequence"/>
</dbReference>
<organism evidence="10 11">
    <name type="scientific">Rhodanobacter hydrolyticus</name>
    <dbReference type="NCBI Taxonomy" id="2250595"/>
    <lineage>
        <taxon>Bacteria</taxon>
        <taxon>Pseudomonadati</taxon>
        <taxon>Pseudomonadota</taxon>
        <taxon>Gammaproteobacteria</taxon>
        <taxon>Lysobacterales</taxon>
        <taxon>Rhodanobacteraceae</taxon>
        <taxon>Rhodanobacter</taxon>
    </lineage>
</organism>
<comment type="subcellular location">
    <subcellularLocation>
        <location evidence="1">Cell envelope</location>
    </subcellularLocation>
</comment>
<evidence type="ECO:0000256" key="4">
    <source>
        <dbReference type="ARBA" id="ARBA00022729"/>
    </source>
</evidence>
<dbReference type="InterPro" id="IPR051395">
    <property type="entry name" value="Cytochrome_c_Peroxidase/MauG"/>
</dbReference>
<dbReference type="PROSITE" id="PS51007">
    <property type="entry name" value="CYTC"/>
    <property type="match status" value="2"/>
</dbReference>
<accession>A0ABW8J9G4</accession>
<dbReference type="Pfam" id="PF03150">
    <property type="entry name" value="CCP_MauG"/>
    <property type="match status" value="1"/>
</dbReference>
<feature type="domain" description="Cytochrome c" evidence="9">
    <location>
        <begin position="276"/>
        <end position="453"/>
    </location>
</feature>
<dbReference type="InterPro" id="IPR004852">
    <property type="entry name" value="Di-haem_cyt_c_peroxidsae"/>
</dbReference>
<keyword evidence="3 7" id="KW-0479">Metal-binding</keyword>
<evidence type="ECO:0000259" key="9">
    <source>
        <dbReference type="PROSITE" id="PS51007"/>
    </source>
</evidence>
<dbReference type="InterPro" id="IPR009056">
    <property type="entry name" value="Cyt_c-like_dom"/>
</dbReference>
<keyword evidence="11" id="KW-1185">Reference proteome</keyword>
<name>A0ABW8J9G4_9GAMM</name>
<protein>
    <submittedName>
        <fullName evidence="10">Cytochrome-c peroxidase</fullName>
    </submittedName>
</protein>
<keyword evidence="8" id="KW-0472">Membrane</keyword>
<keyword evidence="6 7" id="KW-0408">Iron</keyword>
<keyword evidence="5" id="KW-0560">Oxidoreductase</keyword>
<keyword evidence="8" id="KW-0812">Transmembrane</keyword>
<evidence type="ECO:0000256" key="7">
    <source>
        <dbReference type="PROSITE-ProRule" id="PRU00433"/>
    </source>
</evidence>
<evidence type="ECO:0000313" key="10">
    <source>
        <dbReference type="EMBL" id="MFK2878373.1"/>
    </source>
</evidence>
<dbReference type="SUPFAM" id="SSF46626">
    <property type="entry name" value="Cytochrome c"/>
    <property type="match status" value="2"/>
</dbReference>
<keyword evidence="2 7" id="KW-0349">Heme</keyword>
<dbReference type="InterPro" id="IPR036909">
    <property type="entry name" value="Cyt_c-like_dom_sf"/>
</dbReference>